<comment type="pathway">
    <text evidence="2">Cell wall biogenesis; peptidoglycan biosynthesis.</text>
</comment>
<dbReference type="GO" id="GO:0008360">
    <property type="term" value="P:regulation of cell shape"/>
    <property type="evidence" value="ECO:0007669"/>
    <property type="project" value="UniProtKB-KW"/>
</dbReference>
<dbReference type="Pfam" id="PF07943">
    <property type="entry name" value="PBP5_C"/>
    <property type="match status" value="1"/>
</dbReference>
<comment type="caution">
    <text evidence="19">The sequence shown here is derived from an EMBL/GenBank/DDBJ whole genome shotgun (WGS) entry which is preliminary data.</text>
</comment>
<dbReference type="InterPro" id="IPR037167">
    <property type="entry name" value="Peptidase_S11_C_sf"/>
</dbReference>
<dbReference type="EMBL" id="DVNH01000026">
    <property type="protein sequence ID" value="HIU51762.1"/>
    <property type="molecule type" value="Genomic_DNA"/>
</dbReference>
<dbReference type="GO" id="GO:0009252">
    <property type="term" value="P:peptidoglycan biosynthetic process"/>
    <property type="evidence" value="ECO:0007669"/>
    <property type="project" value="UniProtKB-KW"/>
</dbReference>
<dbReference type="Proteomes" id="UP000824093">
    <property type="component" value="Unassembled WGS sequence"/>
</dbReference>
<keyword evidence="7 16" id="KW-0732">Signal</keyword>
<dbReference type="SUPFAM" id="SSF69189">
    <property type="entry name" value="Penicillin-binding protein associated domain"/>
    <property type="match status" value="1"/>
</dbReference>
<dbReference type="PRINTS" id="PR00725">
    <property type="entry name" value="DADACBPTASE1"/>
</dbReference>
<feature type="active site" description="Proton acceptor" evidence="13">
    <location>
        <position position="81"/>
    </location>
</feature>
<keyword evidence="11" id="KW-0961">Cell wall biogenesis/degradation</keyword>
<feature type="domain" description="Peptidase S11 D-alanyl-D-alanine carboxypeptidase A N-terminal" evidence="17">
    <location>
        <begin position="45"/>
        <end position="269"/>
    </location>
</feature>
<dbReference type="InterPro" id="IPR012907">
    <property type="entry name" value="Peptidase_S11_C"/>
</dbReference>
<gene>
    <name evidence="19" type="ORF">IAB70_03965</name>
</gene>
<evidence type="ECO:0000256" key="14">
    <source>
        <dbReference type="PIRSR" id="PIRSR618044-2"/>
    </source>
</evidence>
<comment type="function">
    <text evidence="1">Removes C-terminal D-alanyl residues from sugar-peptide cell wall precursors.</text>
</comment>
<evidence type="ECO:0000259" key="17">
    <source>
        <dbReference type="Pfam" id="PF00768"/>
    </source>
</evidence>
<sequence length="415" mass="46892">MKKKTLILFMILCIFISNTVHADDQIEEEEYKIEDIIEASNSPKEEPILNARAAVIYDRRTNEILWGKKENERRPMASTTKIMTAIVVLENGNLKDIVQVSKKAAGTGGSRLGLKANDKVSVQDLLYGLLLVSGNDSAVALAEYIAGSVEGFANKMNEKAQELGLENSHFVSPHGLDMKEHYTTAYELAKLTDYALENKKFAEIVNTKYYTVNLGGRTKNLSNTNELLGNLEGVNGVKTGFTNGANRCLVTSVTRNDMSIITVVLGADTKKNRTADSIKLIEYAYQNFKEVKIDEKIKNEFEDWKEKNENNIILNKGFSKKLKLQLDEIEQTHIAIPKEKENTIKVQIDVLPFIEAPVEKKQRIGNLKVIVDSKNKLIIPILSEEEIPRMNVMNYLFRLVRNNVLYMEKVNCDKK</sequence>
<dbReference type="PANTHER" id="PTHR21581:SF33">
    <property type="entry name" value="D-ALANYL-D-ALANINE CARBOXYPEPTIDASE DACB"/>
    <property type="match status" value="1"/>
</dbReference>
<dbReference type="SUPFAM" id="SSF56601">
    <property type="entry name" value="beta-lactamase/transpeptidase-like"/>
    <property type="match status" value="1"/>
</dbReference>
<evidence type="ECO:0000313" key="19">
    <source>
        <dbReference type="EMBL" id="HIU51762.1"/>
    </source>
</evidence>
<evidence type="ECO:0000259" key="18">
    <source>
        <dbReference type="Pfam" id="PF07943"/>
    </source>
</evidence>
<keyword evidence="8" id="KW-0378">Hydrolase</keyword>
<dbReference type="Gene3D" id="2.60.410.10">
    <property type="entry name" value="D-Ala-D-Ala carboxypeptidase, C-terminal domain"/>
    <property type="match status" value="1"/>
</dbReference>
<evidence type="ECO:0000256" key="10">
    <source>
        <dbReference type="ARBA" id="ARBA00022984"/>
    </source>
</evidence>
<comment type="similarity">
    <text evidence="3 15">Belongs to the peptidase S11 family.</text>
</comment>
<evidence type="ECO:0000256" key="1">
    <source>
        <dbReference type="ARBA" id="ARBA00003217"/>
    </source>
</evidence>
<name>A0A9D1M188_9FIRM</name>
<dbReference type="InterPro" id="IPR018044">
    <property type="entry name" value="Peptidase_S11"/>
</dbReference>
<feature type="binding site" evidence="14">
    <location>
        <position position="238"/>
    </location>
    <ligand>
        <name>substrate</name>
    </ligand>
</feature>
<keyword evidence="9" id="KW-0133">Cell shape</keyword>
<proteinExistence type="inferred from homology"/>
<dbReference type="GO" id="GO:0006508">
    <property type="term" value="P:proteolysis"/>
    <property type="evidence" value="ECO:0007669"/>
    <property type="project" value="UniProtKB-KW"/>
</dbReference>
<accession>A0A9D1M188</accession>
<dbReference type="PANTHER" id="PTHR21581">
    <property type="entry name" value="D-ALANYL-D-ALANINE CARBOXYPEPTIDASE"/>
    <property type="match status" value="1"/>
</dbReference>
<keyword evidence="6" id="KW-0645">Protease</keyword>
<evidence type="ECO:0000256" key="15">
    <source>
        <dbReference type="RuleBase" id="RU004016"/>
    </source>
</evidence>
<evidence type="ECO:0000256" key="9">
    <source>
        <dbReference type="ARBA" id="ARBA00022960"/>
    </source>
</evidence>
<evidence type="ECO:0000256" key="12">
    <source>
        <dbReference type="ARBA" id="ARBA00034000"/>
    </source>
</evidence>
<feature type="domain" description="Peptidase S11 D-Ala-D-Ala carboxypeptidase A C-terminal" evidence="18">
    <location>
        <begin position="330"/>
        <end position="388"/>
    </location>
</feature>
<dbReference type="Pfam" id="PF00768">
    <property type="entry name" value="Peptidase_S11"/>
    <property type="match status" value="1"/>
</dbReference>
<feature type="active site" description="Acyl-ester intermediate" evidence="13">
    <location>
        <position position="78"/>
    </location>
</feature>
<reference evidence="19" key="1">
    <citation type="submission" date="2020-10" db="EMBL/GenBank/DDBJ databases">
        <authorList>
            <person name="Gilroy R."/>
        </authorList>
    </citation>
    <scope>NUCLEOTIDE SEQUENCE</scope>
    <source>
        <strain evidence="19">CHK195-15760</strain>
    </source>
</reference>
<evidence type="ECO:0000256" key="5">
    <source>
        <dbReference type="ARBA" id="ARBA00022645"/>
    </source>
</evidence>
<dbReference type="GO" id="GO:0071555">
    <property type="term" value="P:cell wall organization"/>
    <property type="evidence" value="ECO:0007669"/>
    <property type="project" value="UniProtKB-KW"/>
</dbReference>
<reference evidence="19" key="2">
    <citation type="journal article" date="2021" name="PeerJ">
        <title>Extensive microbial diversity within the chicken gut microbiome revealed by metagenomics and culture.</title>
        <authorList>
            <person name="Gilroy R."/>
            <person name="Ravi A."/>
            <person name="Getino M."/>
            <person name="Pursley I."/>
            <person name="Horton D.L."/>
            <person name="Alikhan N.F."/>
            <person name="Baker D."/>
            <person name="Gharbi K."/>
            <person name="Hall N."/>
            <person name="Watson M."/>
            <person name="Adriaenssens E.M."/>
            <person name="Foster-Nyarko E."/>
            <person name="Jarju S."/>
            <person name="Secka A."/>
            <person name="Antonio M."/>
            <person name="Oren A."/>
            <person name="Chaudhuri R.R."/>
            <person name="La Ragione R."/>
            <person name="Hildebrand F."/>
            <person name="Pallen M.J."/>
        </authorList>
    </citation>
    <scope>NUCLEOTIDE SEQUENCE</scope>
    <source>
        <strain evidence="19">CHK195-15760</strain>
    </source>
</reference>
<evidence type="ECO:0000256" key="4">
    <source>
        <dbReference type="ARBA" id="ARBA00012448"/>
    </source>
</evidence>
<protein>
    <recommendedName>
        <fullName evidence="4">serine-type D-Ala-D-Ala carboxypeptidase</fullName>
        <ecNumber evidence="4">3.4.16.4</ecNumber>
    </recommendedName>
</protein>
<organism evidence="19 20">
    <name type="scientific">Candidatus Merdicola faecigallinarum</name>
    <dbReference type="NCBI Taxonomy" id="2840862"/>
    <lineage>
        <taxon>Bacteria</taxon>
        <taxon>Bacillati</taxon>
        <taxon>Bacillota</taxon>
        <taxon>Clostridia</taxon>
        <taxon>Candidatus Merdicola</taxon>
    </lineage>
</organism>
<evidence type="ECO:0000256" key="7">
    <source>
        <dbReference type="ARBA" id="ARBA00022729"/>
    </source>
</evidence>
<comment type="catalytic activity">
    <reaction evidence="12">
        <text>Preferential cleavage: (Ac)2-L-Lys-D-Ala-|-D-Ala. Also transpeptidation of peptidyl-alanyl moieties that are N-acyl substituents of D-alanine.</text>
        <dbReference type="EC" id="3.4.16.4"/>
    </reaction>
</comment>
<evidence type="ECO:0000256" key="16">
    <source>
        <dbReference type="SAM" id="SignalP"/>
    </source>
</evidence>
<feature type="active site" evidence="13">
    <location>
        <position position="133"/>
    </location>
</feature>
<evidence type="ECO:0000256" key="2">
    <source>
        <dbReference type="ARBA" id="ARBA00004752"/>
    </source>
</evidence>
<dbReference type="AlphaFoldDB" id="A0A9D1M188"/>
<dbReference type="InterPro" id="IPR001967">
    <property type="entry name" value="Peptidase_S11_N"/>
</dbReference>
<keyword evidence="10" id="KW-0573">Peptidoglycan synthesis</keyword>
<dbReference type="EC" id="3.4.16.4" evidence="4"/>
<evidence type="ECO:0000256" key="6">
    <source>
        <dbReference type="ARBA" id="ARBA00022670"/>
    </source>
</evidence>
<keyword evidence="5 19" id="KW-0121">Carboxypeptidase</keyword>
<dbReference type="InterPro" id="IPR015956">
    <property type="entry name" value="Peniciliin-bd_prot_C_sf"/>
</dbReference>
<dbReference type="InterPro" id="IPR012338">
    <property type="entry name" value="Beta-lactam/transpept-like"/>
</dbReference>
<evidence type="ECO:0000256" key="11">
    <source>
        <dbReference type="ARBA" id="ARBA00023316"/>
    </source>
</evidence>
<evidence type="ECO:0000313" key="20">
    <source>
        <dbReference type="Proteomes" id="UP000824093"/>
    </source>
</evidence>
<feature type="signal peptide" evidence="16">
    <location>
        <begin position="1"/>
        <end position="22"/>
    </location>
</feature>
<evidence type="ECO:0000256" key="13">
    <source>
        <dbReference type="PIRSR" id="PIRSR618044-1"/>
    </source>
</evidence>
<dbReference type="Gene3D" id="3.40.710.10">
    <property type="entry name" value="DD-peptidase/beta-lactamase superfamily"/>
    <property type="match status" value="1"/>
</dbReference>
<evidence type="ECO:0000256" key="8">
    <source>
        <dbReference type="ARBA" id="ARBA00022801"/>
    </source>
</evidence>
<dbReference type="GO" id="GO:0009002">
    <property type="term" value="F:serine-type D-Ala-D-Ala carboxypeptidase activity"/>
    <property type="evidence" value="ECO:0007669"/>
    <property type="project" value="UniProtKB-EC"/>
</dbReference>
<evidence type="ECO:0000256" key="3">
    <source>
        <dbReference type="ARBA" id="ARBA00007164"/>
    </source>
</evidence>
<feature type="chain" id="PRO_5038714854" description="serine-type D-Ala-D-Ala carboxypeptidase" evidence="16">
    <location>
        <begin position="23"/>
        <end position="415"/>
    </location>
</feature>